<evidence type="ECO:0000256" key="3">
    <source>
        <dbReference type="ARBA" id="ARBA00012744"/>
    </source>
</evidence>
<evidence type="ECO:0000256" key="7">
    <source>
        <dbReference type="RuleBase" id="RU361161"/>
    </source>
</evidence>
<dbReference type="PROSITE" id="PS00775">
    <property type="entry name" value="GLYCOSYL_HYDROL_F3"/>
    <property type="match status" value="1"/>
</dbReference>
<keyword evidence="6 7" id="KW-0326">Glycosidase</keyword>
<dbReference type="GO" id="GO:0009251">
    <property type="term" value="P:glucan catabolic process"/>
    <property type="evidence" value="ECO:0007669"/>
    <property type="project" value="TreeGrafter"/>
</dbReference>
<dbReference type="Pfam" id="PF01915">
    <property type="entry name" value="Glyco_hydro_3_C"/>
    <property type="match status" value="1"/>
</dbReference>
<dbReference type="AlphaFoldDB" id="A0A2N3HUS9"/>
<name>A0A2N3HUS9_9BACT</name>
<protein>
    <recommendedName>
        <fullName evidence="3">beta-glucosidase</fullName>
        <ecNumber evidence="3">3.2.1.21</ecNumber>
    </recommendedName>
</protein>
<dbReference type="InterPro" id="IPR051915">
    <property type="entry name" value="Cellulose_Degrad_GH3"/>
</dbReference>
<evidence type="ECO:0000259" key="8">
    <source>
        <dbReference type="SMART" id="SM01217"/>
    </source>
</evidence>
<dbReference type="InterPro" id="IPR013783">
    <property type="entry name" value="Ig-like_fold"/>
</dbReference>
<evidence type="ECO:0000256" key="5">
    <source>
        <dbReference type="ARBA" id="ARBA00022801"/>
    </source>
</evidence>
<comment type="similarity">
    <text evidence="2 7">Belongs to the glycosyl hydrolase 3 family.</text>
</comment>
<keyword evidence="5 7" id="KW-0378">Hydrolase</keyword>
<organism evidence="9 10">
    <name type="scientific">Labilibaculum filiforme</name>
    <dbReference type="NCBI Taxonomy" id="1940526"/>
    <lineage>
        <taxon>Bacteria</taxon>
        <taxon>Pseudomonadati</taxon>
        <taxon>Bacteroidota</taxon>
        <taxon>Bacteroidia</taxon>
        <taxon>Marinilabiliales</taxon>
        <taxon>Marinifilaceae</taxon>
        <taxon>Labilibaculum</taxon>
    </lineage>
</organism>
<dbReference type="Gene3D" id="3.20.20.300">
    <property type="entry name" value="Glycoside hydrolase, family 3, N-terminal domain"/>
    <property type="match status" value="1"/>
</dbReference>
<reference evidence="9 10" key="1">
    <citation type="journal article" date="2017" name="Front. Microbiol.">
        <title>Labilibaculum manganireducens gen. nov., sp. nov. and Labilibaculum filiforme sp. nov., Novel Bacteroidetes Isolated from Subsurface Sediments of the Baltic Sea.</title>
        <authorList>
            <person name="Vandieken V."/>
            <person name="Marshall I.P."/>
            <person name="Niemann H."/>
            <person name="Engelen B."/>
            <person name="Cypionka H."/>
        </authorList>
    </citation>
    <scope>NUCLEOTIDE SEQUENCE [LARGE SCALE GENOMIC DNA]</scope>
    <source>
        <strain evidence="9 10">59.16B</strain>
    </source>
</reference>
<sequence length="716" mass="78704">MKSIKFLIVFIVIIGLASCSQTKKESQQISESEKQIAKKIDGLLSQMSYAEKMGQLSQVVLKKSDDNLEQQIRAGKVGSLLLSAGSIPSVAKRNEMQRIAVEESRLGIPIIFGHDVIHGYKTIFPLSLAQSCTWDTLLVKEAASLAAKEASAFGIDWTFAPMVDVSRDPRWGRIAECFGEDAYLNGCFGAASIKGYQGEDVANPEKVVACLKHFVGYGAAMGGRDYQYTEISERSLHEVYLPPFKAGVDAGALTVMSAFNDINGIPSTANEKNLTQILKNKWQFPGFVVSDWDAVEHLTHHGMAADSIDAGVKALHAGIDMEMKSLIYPKIPKGKIDGEKLDEAVRRVLYVKFRKALFANPYTDEKRQDSELLSKEKRALARKVAAQSMVLLENNQVLPIRKGKLVVSVVGPFAKEKQLMGWWRSEGNEKDLVSASKGLKDNAPAGVQVIDEVNASTDVIIACVGEKRNLFGENNSRSDIRLPNNQSEFIEGLKKHKKPIVTVVFNGRPLNLAAEKQNSDALLIAWHPGTEAGNALADLIYGNENPSGKLTTTFPAATGHIPMYYNHRNSGRPELNTYLHQLVKPLYPFGYGLTYSVFKYEDIQLSSSKMNTKGSFELSAKITNTSKTEGTEIVQLYIHDLVGSTTRPIKELKGFKKISLKAGEAKEVKFIVKAKDLAVLNADLEPVVEAGEFEVWIAPNSDKGLKASFTIEASKN</sequence>
<evidence type="ECO:0000313" key="10">
    <source>
        <dbReference type="Proteomes" id="UP000233535"/>
    </source>
</evidence>
<accession>A0A2N3HUS9</accession>
<gene>
    <name evidence="9" type="ORF">BZG02_14460</name>
</gene>
<proteinExistence type="inferred from homology"/>
<evidence type="ECO:0000256" key="4">
    <source>
        <dbReference type="ARBA" id="ARBA00022729"/>
    </source>
</evidence>
<keyword evidence="10" id="KW-1185">Reference proteome</keyword>
<dbReference type="Pfam" id="PF00933">
    <property type="entry name" value="Glyco_hydro_3"/>
    <property type="match status" value="1"/>
</dbReference>
<dbReference type="Gene3D" id="2.60.40.10">
    <property type="entry name" value="Immunoglobulins"/>
    <property type="match status" value="1"/>
</dbReference>
<evidence type="ECO:0000256" key="1">
    <source>
        <dbReference type="ARBA" id="ARBA00000448"/>
    </source>
</evidence>
<dbReference type="EMBL" id="MVDD01000011">
    <property type="protein sequence ID" value="PKQ61826.1"/>
    <property type="molecule type" value="Genomic_DNA"/>
</dbReference>
<dbReference type="PROSITE" id="PS51257">
    <property type="entry name" value="PROKAR_LIPOPROTEIN"/>
    <property type="match status" value="1"/>
</dbReference>
<dbReference type="InterPro" id="IPR036962">
    <property type="entry name" value="Glyco_hydro_3_N_sf"/>
</dbReference>
<dbReference type="PANTHER" id="PTHR30620">
    <property type="entry name" value="PERIPLASMIC BETA-GLUCOSIDASE-RELATED"/>
    <property type="match status" value="1"/>
</dbReference>
<evidence type="ECO:0000256" key="2">
    <source>
        <dbReference type="ARBA" id="ARBA00005336"/>
    </source>
</evidence>
<dbReference type="PRINTS" id="PR00133">
    <property type="entry name" value="GLHYDRLASE3"/>
</dbReference>
<dbReference type="SUPFAM" id="SSF52279">
    <property type="entry name" value="Beta-D-glucan exohydrolase, C-terminal domain"/>
    <property type="match status" value="1"/>
</dbReference>
<dbReference type="InterPro" id="IPR017853">
    <property type="entry name" value="GH"/>
</dbReference>
<dbReference type="Proteomes" id="UP000233535">
    <property type="component" value="Unassembled WGS sequence"/>
</dbReference>
<dbReference type="InterPro" id="IPR001764">
    <property type="entry name" value="Glyco_hydro_3_N"/>
</dbReference>
<dbReference type="SUPFAM" id="SSF51445">
    <property type="entry name" value="(Trans)glycosidases"/>
    <property type="match status" value="1"/>
</dbReference>
<dbReference type="InterPro" id="IPR036881">
    <property type="entry name" value="Glyco_hydro_3_C_sf"/>
</dbReference>
<dbReference type="EC" id="3.2.1.21" evidence="3"/>
<keyword evidence="4" id="KW-0732">Signal</keyword>
<dbReference type="OrthoDB" id="9805821at2"/>
<dbReference type="PANTHER" id="PTHR30620:SF16">
    <property type="entry name" value="LYSOSOMAL BETA GLUCOSIDASE"/>
    <property type="match status" value="1"/>
</dbReference>
<dbReference type="GO" id="GO:0008422">
    <property type="term" value="F:beta-glucosidase activity"/>
    <property type="evidence" value="ECO:0007669"/>
    <property type="project" value="UniProtKB-EC"/>
</dbReference>
<dbReference type="RefSeq" id="WP_101262164.1">
    <property type="nucleotide sequence ID" value="NZ_MVDD01000011.1"/>
</dbReference>
<evidence type="ECO:0000313" key="9">
    <source>
        <dbReference type="EMBL" id="PKQ61826.1"/>
    </source>
</evidence>
<dbReference type="FunFam" id="2.60.40.10:FF:000495">
    <property type="entry name" value="Periplasmic beta-glucosidase"/>
    <property type="match status" value="1"/>
</dbReference>
<feature type="domain" description="Fibronectin type III-like" evidence="8">
    <location>
        <begin position="632"/>
        <end position="701"/>
    </location>
</feature>
<comment type="caution">
    <text evidence="9">The sequence shown here is derived from an EMBL/GenBank/DDBJ whole genome shotgun (WGS) entry which is preliminary data.</text>
</comment>
<comment type="catalytic activity">
    <reaction evidence="1">
        <text>Hydrolysis of terminal, non-reducing beta-D-glucosyl residues with release of beta-D-glucose.</text>
        <dbReference type="EC" id="3.2.1.21"/>
    </reaction>
</comment>
<dbReference type="InterPro" id="IPR019800">
    <property type="entry name" value="Glyco_hydro_3_AS"/>
</dbReference>
<dbReference type="InterPro" id="IPR026891">
    <property type="entry name" value="Fn3-like"/>
</dbReference>
<dbReference type="SMART" id="SM01217">
    <property type="entry name" value="Fn3_like"/>
    <property type="match status" value="1"/>
</dbReference>
<dbReference type="Pfam" id="PF14310">
    <property type="entry name" value="Fn3-like"/>
    <property type="match status" value="1"/>
</dbReference>
<dbReference type="InterPro" id="IPR002772">
    <property type="entry name" value="Glyco_hydro_3_C"/>
</dbReference>
<dbReference type="Gene3D" id="3.40.50.1700">
    <property type="entry name" value="Glycoside hydrolase family 3 C-terminal domain"/>
    <property type="match status" value="1"/>
</dbReference>
<evidence type="ECO:0000256" key="6">
    <source>
        <dbReference type="ARBA" id="ARBA00023295"/>
    </source>
</evidence>